<dbReference type="PANTHER" id="PTHR43963">
    <property type="entry name" value="CARBONYL REDUCTASE 1-RELATED"/>
    <property type="match status" value="1"/>
</dbReference>
<comment type="caution">
    <text evidence="4">The sequence shown here is derived from an EMBL/GenBank/DDBJ whole genome shotgun (WGS) entry which is preliminary data.</text>
</comment>
<evidence type="ECO:0000313" key="5">
    <source>
        <dbReference type="Proteomes" id="UP001519460"/>
    </source>
</evidence>
<keyword evidence="5" id="KW-1185">Reference proteome</keyword>
<evidence type="ECO:0000256" key="2">
    <source>
        <dbReference type="ARBA" id="ARBA00022857"/>
    </source>
</evidence>
<proteinExistence type="inferred from homology"/>
<evidence type="ECO:0000256" key="1">
    <source>
        <dbReference type="ARBA" id="ARBA00006484"/>
    </source>
</evidence>
<evidence type="ECO:0008006" key="6">
    <source>
        <dbReference type="Google" id="ProtNLM"/>
    </source>
</evidence>
<evidence type="ECO:0000256" key="3">
    <source>
        <dbReference type="ARBA" id="ARBA00023002"/>
    </source>
</evidence>
<sequence>MAQNQKVAMVTGGNRGCGLAFVRRLCQLPFPGTVYLTSRDEARGREAVEQLKGEGLNPSYQQLDLGDSASIRRFVDFIKRTHGGIDVVIANGAMPFPKQMTVAEIEATLRVNNKGNAELCCALMPLLRPQARMLIVSSGFGQVVHLGPELRKRFLATDTMTVAELNGLLDEYMAAVKDGSFKEKGWPDWCNKMSKIGLVALARILAREASSDRSRPGILVNAVCPGTGL</sequence>
<comment type="similarity">
    <text evidence="1">Belongs to the short-chain dehydrogenases/reductases (SDR) family.</text>
</comment>
<dbReference type="SUPFAM" id="SSF51735">
    <property type="entry name" value="NAD(P)-binding Rossmann-fold domains"/>
    <property type="match status" value="1"/>
</dbReference>
<dbReference type="EMBL" id="JACVVK020000152">
    <property type="protein sequence ID" value="KAK7488297.1"/>
    <property type="molecule type" value="Genomic_DNA"/>
</dbReference>
<dbReference type="PRINTS" id="PR00081">
    <property type="entry name" value="GDHRDH"/>
</dbReference>
<protein>
    <recommendedName>
        <fullName evidence="6">Carbonyl reductase</fullName>
    </recommendedName>
</protein>
<gene>
    <name evidence="4" type="ORF">BaRGS_00020456</name>
</gene>
<dbReference type="AlphaFoldDB" id="A0ABD0KMA6"/>
<dbReference type="InterPro" id="IPR002347">
    <property type="entry name" value="SDR_fam"/>
</dbReference>
<dbReference type="Pfam" id="PF00106">
    <property type="entry name" value="adh_short"/>
    <property type="match status" value="1"/>
</dbReference>
<reference evidence="4 5" key="1">
    <citation type="journal article" date="2023" name="Sci. Data">
        <title>Genome assembly of the Korean intertidal mud-creeper Batillaria attramentaria.</title>
        <authorList>
            <person name="Patra A.K."/>
            <person name="Ho P.T."/>
            <person name="Jun S."/>
            <person name="Lee S.J."/>
            <person name="Kim Y."/>
            <person name="Won Y.J."/>
        </authorList>
    </citation>
    <scope>NUCLEOTIDE SEQUENCE [LARGE SCALE GENOMIC DNA]</scope>
    <source>
        <strain evidence="4">Wonlab-2016</strain>
    </source>
</reference>
<dbReference type="InterPro" id="IPR036291">
    <property type="entry name" value="NAD(P)-bd_dom_sf"/>
</dbReference>
<name>A0ABD0KMA6_9CAEN</name>
<organism evidence="4 5">
    <name type="scientific">Batillaria attramentaria</name>
    <dbReference type="NCBI Taxonomy" id="370345"/>
    <lineage>
        <taxon>Eukaryota</taxon>
        <taxon>Metazoa</taxon>
        <taxon>Spiralia</taxon>
        <taxon>Lophotrochozoa</taxon>
        <taxon>Mollusca</taxon>
        <taxon>Gastropoda</taxon>
        <taxon>Caenogastropoda</taxon>
        <taxon>Sorbeoconcha</taxon>
        <taxon>Cerithioidea</taxon>
        <taxon>Batillariidae</taxon>
        <taxon>Batillaria</taxon>
    </lineage>
</organism>
<dbReference type="Gene3D" id="3.40.50.720">
    <property type="entry name" value="NAD(P)-binding Rossmann-like Domain"/>
    <property type="match status" value="1"/>
</dbReference>
<keyword evidence="2" id="KW-0521">NADP</keyword>
<accession>A0ABD0KMA6</accession>
<dbReference type="GO" id="GO:0016491">
    <property type="term" value="F:oxidoreductase activity"/>
    <property type="evidence" value="ECO:0007669"/>
    <property type="project" value="UniProtKB-KW"/>
</dbReference>
<keyword evidence="3" id="KW-0560">Oxidoreductase</keyword>
<dbReference type="PANTHER" id="PTHR43963:SF6">
    <property type="entry name" value="CHAIN DEHYDROGENASE FAMILY PROTEIN, PUTATIVE (AFU_ORTHOLOGUE AFUA_3G15350)-RELATED"/>
    <property type="match status" value="1"/>
</dbReference>
<dbReference type="Proteomes" id="UP001519460">
    <property type="component" value="Unassembled WGS sequence"/>
</dbReference>
<evidence type="ECO:0000313" key="4">
    <source>
        <dbReference type="EMBL" id="KAK7488297.1"/>
    </source>
</evidence>